<sequence length="106" mass="11746">MGKLGMALTSVMSLSFVLGILATSLPKSERLPKIVIYVMANLLIVVFALVAALALLYLKEMCLHSCEDNKSDERKSNENKRYRKAAYVVIAMFELANLINLIVLIA</sequence>
<feature type="chain" id="PRO_5018175733" description="G-protein coupled receptors family 1 profile domain-containing protein" evidence="2">
    <location>
        <begin position="23"/>
        <end position="106"/>
    </location>
</feature>
<dbReference type="GO" id="GO:0016020">
    <property type="term" value="C:membrane"/>
    <property type="evidence" value="ECO:0007669"/>
    <property type="project" value="InterPro"/>
</dbReference>
<evidence type="ECO:0000313" key="4">
    <source>
        <dbReference type="Proteomes" id="UP000271889"/>
    </source>
</evidence>
<protein>
    <recommendedName>
        <fullName evidence="5">G-protein coupled receptors family 1 profile domain-containing protein</fullName>
    </recommendedName>
</protein>
<keyword evidence="1" id="KW-0812">Transmembrane</keyword>
<reference evidence="3 4" key="1">
    <citation type="submission" date="2018-11" db="EMBL/GenBank/DDBJ databases">
        <authorList>
            <consortium name="Pathogen Informatics"/>
        </authorList>
    </citation>
    <scope>NUCLEOTIDE SEQUENCE [LARGE SCALE GENOMIC DNA]</scope>
</reference>
<dbReference type="InterPro" id="IPR038050">
    <property type="entry name" value="Neuro_actylchol_rec"/>
</dbReference>
<keyword evidence="1" id="KW-0472">Membrane</keyword>
<dbReference type="InterPro" id="IPR036719">
    <property type="entry name" value="Neuro-gated_channel_TM_sf"/>
</dbReference>
<feature type="transmembrane region" description="Helical" evidence="1">
    <location>
        <begin position="85"/>
        <end position="105"/>
    </location>
</feature>
<name>A0A3P7NS53_CYLGO</name>
<feature type="signal peptide" evidence="2">
    <location>
        <begin position="1"/>
        <end position="22"/>
    </location>
</feature>
<keyword evidence="4" id="KW-1185">Reference proteome</keyword>
<dbReference type="AlphaFoldDB" id="A0A3P7NS53"/>
<dbReference type="Gene3D" id="1.20.58.390">
    <property type="entry name" value="Neurotransmitter-gated ion-channel transmembrane domain"/>
    <property type="match status" value="1"/>
</dbReference>
<proteinExistence type="predicted"/>
<accession>A0A3P7NS53</accession>
<feature type="transmembrane region" description="Helical" evidence="1">
    <location>
        <begin position="34"/>
        <end position="58"/>
    </location>
</feature>
<evidence type="ECO:0000313" key="3">
    <source>
        <dbReference type="EMBL" id="VDN36777.1"/>
    </source>
</evidence>
<evidence type="ECO:0000256" key="2">
    <source>
        <dbReference type="SAM" id="SignalP"/>
    </source>
</evidence>
<evidence type="ECO:0008006" key="5">
    <source>
        <dbReference type="Google" id="ProtNLM"/>
    </source>
</evidence>
<evidence type="ECO:0000256" key="1">
    <source>
        <dbReference type="SAM" id="Phobius"/>
    </source>
</evidence>
<keyword evidence="2" id="KW-0732">Signal</keyword>
<gene>
    <name evidence="3" type="ORF">CGOC_LOCUS13306</name>
</gene>
<dbReference type="EMBL" id="UYRV01130077">
    <property type="protein sequence ID" value="VDN36777.1"/>
    <property type="molecule type" value="Genomic_DNA"/>
</dbReference>
<dbReference type="Proteomes" id="UP000271889">
    <property type="component" value="Unassembled WGS sequence"/>
</dbReference>
<dbReference type="SUPFAM" id="SSF90112">
    <property type="entry name" value="Neurotransmitter-gated ion-channel transmembrane pore"/>
    <property type="match status" value="1"/>
</dbReference>
<dbReference type="OrthoDB" id="5840577at2759"/>
<keyword evidence="1" id="KW-1133">Transmembrane helix</keyword>
<organism evidence="3 4">
    <name type="scientific">Cylicostephanus goldi</name>
    <name type="common">Nematode worm</name>
    <dbReference type="NCBI Taxonomy" id="71465"/>
    <lineage>
        <taxon>Eukaryota</taxon>
        <taxon>Metazoa</taxon>
        <taxon>Ecdysozoa</taxon>
        <taxon>Nematoda</taxon>
        <taxon>Chromadorea</taxon>
        <taxon>Rhabditida</taxon>
        <taxon>Rhabditina</taxon>
        <taxon>Rhabditomorpha</taxon>
        <taxon>Strongyloidea</taxon>
        <taxon>Strongylidae</taxon>
        <taxon>Cylicostephanus</taxon>
    </lineage>
</organism>
<dbReference type="GO" id="GO:0006811">
    <property type="term" value="P:monoatomic ion transport"/>
    <property type="evidence" value="ECO:0007669"/>
    <property type="project" value="InterPro"/>
</dbReference>